<dbReference type="GO" id="GO:0003723">
    <property type="term" value="F:RNA binding"/>
    <property type="evidence" value="ECO:0007669"/>
    <property type="project" value="UniProtKB-UniRule"/>
</dbReference>
<keyword evidence="3 12" id="KW-0479">Metal-binding</keyword>
<dbReference type="InterPro" id="IPR041383">
    <property type="entry name" value="RuvC_III"/>
</dbReference>
<dbReference type="Pfam" id="PF13395">
    <property type="entry name" value="HNH_4"/>
    <property type="match status" value="1"/>
</dbReference>
<dbReference type="PROSITE" id="PS51749">
    <property type="entry name" value="HNH_CAS9"/>
    <property type="match status" value="1"/>
</dbReference>
<keyword evidence="7 12" id="KW-0694">RNA-binding</keyword>
<feature type="binding site" evidence="12">
    <location>
        <position position="718"/>
    </location>
    <ligand>
        <name>Mg(2+)</name>
        <dbReference type="ChEBI" id="CHEBI:18420"/>
        <label>2</label>
    </ligand>
</feature>
<comment type="function">
    <text evidence="12">CRISPR (clustered regularly interspaced short palindromic repeat) is an adaptive immune system that provides protection against mobile genetic elements (viruses, transposable elements and conjugative plasmids). CRISPR clusters contain spacers, sequences complementary to antecedent mobile elements, and target invading nucleic acids. CRISPR clusters are transcribed and processed into CRISPR RNA (crRNA). In type II CRISPR systems correct processing of pre-crRNA requires a trans-encoded small RNA (tracrRNA), endogenous ribonuclease 3 (rnc) and this protein. The tracrRNA serves as a guide for ribonuclease 3-aided processing of pre-crRNA. Subsequently Cas9/crRNA/tracrRNA endonucleolytically cleaves linear or circular dsDNA target complementary to the spacer; Cas9 is inactive in the absence of the 2 guide RNAs (gRNA). Cas9 recognizes the protospacer adjacent motif (PAM) in the CRISPR repeat sequences to help distinguish self versus nonself, as targets within the bacterial CRISPR locus do not have PAMs. PAM recognition is also required for catalytic activity.</text>
</comment>
<dbReference type="RefSeq" id="WP_146293070.1">
    <property type="nucleotide sequence ID" value="NZ_SELH01000025.1"/>
</dbReference>
<dbReference type="NCBIfam" id="TIGR01865">
    <property type="entry name" value="cas_Csn1"/>
    <property type="match status" value="1"/>
</dbReference>
<feature type="binding site" evidence="12">
    <location>
        <position position="718"/>
    </location>
    <ligand>
        <name>Mg(2+)</name>
        <dbReference type="ChEBI" id="CHEBI:18420"/>
        <label>1</label>
    </ligand>
</feature>
<dbReference type="InterPro" id="IPR033114">
    <property type="entry name" value="HNH_CAS9"/>
</dbReference>
<evidence type="ECO:0000259" key="14">
    <source>
        <dbReference type="PROSITE" id="PS51749"/>
    </source>
</evidence>
<evidence type="ECO:0000256" key="2">
    <source>
        <dbReference type="ARBA" id="ARBA00022722"/>
    </source>
</evidence>
<keyword evidence="8 12" id="KW-0051">Antiviral defense</keyword>
<evidence type="ECO:0000256" key="10">
    <source>
        <dbReference type="ARBA" id="ARBA00023211"/>
    </source>
</evidence>
<evidence type="ECO:0000256" key="7">
    <source>
        <dbReference type="ARBA" id="ARBA00022884"/>
    </source>
</evidence>
<evidence type="ECO:0000256" key="5">
    <source>
        <dbReference type="ARBA" id="ARBA00022801"/>
    </source>
</evidence>
<feature type="binding site" evidence="12">
    <location>
        <position position="8"/>
    </location>
    <ligand>
        <name>Mg(2+)</name>
        <dbReference type="ChEBI" id="CHEBI:18420"/>
        <label>1</label>
    </ligand>
</feature>
<keyword evidence="2 12" id="KW-0540">Nuclease</keyword>
<evidence type="ECO:0000256" key="11">
    <source>
        <dbReference type="ARBA" id="ARBA00046380"/>
    </source>
</evidence>
<feature type="binding site" evidence="12">
    <location>
        <position position="8"/>
    </location>
    <ligand>
        <name>Mg(2+)</name>
        <dbReference type="ChEBI" id="CHEBI:18420"/>
        <label>2</label>
    </ligand>
</feature>
<dbReference type="InterPro" id="IPR028629">
    <property type="entry name" value="Cas9"/>
</dbReference>
<comment type="similarity">
    <text evidence="12">Belongs to the CRISPR-associated Cas9 family.</text>
</comment>
<keyword evidence="10" id="KW-0464">Manganese</keyword>
<feature type="active site" description="For RuvC-like nuclease domain" evidence="12">
    <location>
        <position position="8"/>
    </location>
</feature>
<evidence type="ECO:0000256" key="8">
    <source>
        <dbReference type="ARBA" id="ARBA00023118"/>
    </source>
</evidence>
<evidence type="ECO:0000313" key="16">
    <source>
        <dbReference type="Proteomes" id="UP000319499"/>
    </source>
</evidence>
<dbReference type="Pfam" id="PF18541">
    <property type="entry name" value="RuvC_III"/>
    <property type="match status" value="1"/>
</dbReference>
<keyword evidence="9 12" id="KW-0238">DNA-binding</keyword>
<feature type="domain" description="HNH Cas9-type" evidence="14">
    <location>
        <begin position="722"/>
        <end position="885"/>
    </location>
</feature>
<comment type="caution">
    <text evidence="15">The sequence shown here is derived from an EMBL/GenBank/DDBJ whole genome shotgun (WGS) entry which is preliminary data.</text>
</comment>
<comment type="subunit">
    <text evidence="11 12">Monomer. Binds crRNA and tracrRNA.</text>
</comment>
<dbReference type="HAMAP" id="MF_01480">
    <property type="entry name" value="Cas9"/>
    <property type="match status" value="1"/>
</dbReference>
<evidence type="ECO:0000256" key="1">
    <source>
        <dbReference type="ARBA" id="ARBA00001946"/>
    </source>
</evidence>
<evidence type="ECO:0000256" key="13">
    <source>
        <dbReference type="SAM" id="Coils"/>
    </source>
</evidence>
<dbReference type="GO" id="GO:0043571">
    <property type="term" value="P:maintenance of CRISPR repeat elements"/>
    <property type="evidence" value="ECO:0007669"/>
    <property type="project" value="UniProtKB-UniRule"/>
</dbReference>
<feature type="binding site" evidence="12">
    <location>
        <position position="964"/>
    </location>
    <ligand>
        <name>Mg(2+)</name>
        <dbReference type="ChEBI" id="CHEBI:18420"/>
        <label>2</label>
    </ligand>
</feature>
<evidence type="ECO:0000256" key="12">
    <source>
        <dbReference type="HAMAP-Rule" id="MF_01480"/>
    </source>
</evidence>
<dbReference type="InterPro" id="IPR036397">
    <property type="entry name" value="RNaseH_sf"/>
</dbReference>
<dbReference type="Gene3D" id="3.30.420.10">
    <property type="entry name" value="Ribonuclease H-like superfamily/Ribonuclease H"/>
    <property type="match status" value="2"/>
</dbReference>
<evidence type="ECO:0000313" key="15">
    <source>
        <dbReference type="EMBL" id="TWP26564.1"/>
    </source>
</evidence>
<keyword evidence="4 12" id="KW-0255">Endonuclease</keyword>
<dbReference type="GO" id="GO:0051607">
    <property type="term" value="P:defense response to virus"/>
    <property type="evidence" value="ECO:0007669"/>
    <property type="project" value="UniProtKB-UniRule"/>
</dbReference>
<dbReference type="GO" id="GO:0046872">
    <property type="term" value="F:metal ion binding"/>
    <property type="evidence" value="ECO:0007669"/>
    <property type="project" value="UniProtKB-UniRule"/>
</dbReference>
<evidence type="ECO:0000256" key="9">
    <source>
        <dbReference type="ARBA" id="ARBA00023125"/>
    </source>
</evidence>
<feature type="binding site" evidence="12">
    <location>
        <position position="714"/>
    </location>
    <ligand>
        <name>Mg(2+)</name>
        <dbReference type="ChEBI" id="CHEBI:18420"/>
        <label>1</label>
    </ligand>
</feature>
<feature type="active site" description="Proton acceptor for HNH nuclease domain" evidence="12">
    <location>
        <position position="799"/>
    </location>
</feature>
<dbReference type="InterPro" id="IPR003615">
    <property type="entry name" value="HNH_nuc"/>
</dbReference>
<keyword evidence="16" id="KW-1185">Reference proteome</keyword>
<dbReference type="GO" id="GO:0004519">
    <property type="term" value="F:endonuclease activity"/>
    <property type="evidence" value="ECO:0007669"/>
    <property type="project" value="UniProtKB-UniRule"/>
</dbReference>
<organism evidence="15 16">
    <name type="scientific">Apibacter muscae</name>
    <dbReference type="NCBI Taxonomy" id="2509004"/>
    <lineage>
        <taxon>Bacteria</taxon>
        <taxon>Pseudomonadati</taxon>
        <taxon>Bacteroidota</taxon>
        <taxon>Flavobacteriia</taxon>
        <taxon>Flavobacteriales</taxon>
        <taxon>Weeksellaceae</taxon>
        <taxon>Apibacter</taxon>
    </lineage>
</organism>
<dbReference type="GO" id="GO:0003677">
    <property type="term" value="F:DNA binding"/>
    <property type="evidence" value="ECO:0007669"/>
    <property type="project" value="UniProtKB-UniRule"/>
</dbReference>
<comment type="cofactor">
    <cofactor evidence="1 12">
        <name>Mg(2+)</name>
        <dbReference type="ChEBI" id="CHEBI:18420"/>
    </cofactor>
</comment>
<evidence type="ECO:0000256" key="3">
    <source>
        <dbReference type="ARBA" id="ARBA00022723"/>
    </source>
</evidence>
<gene>
    <name evidence="12 15" type="primary">cas9</name>
    <name evidence="15" type="ORF">ETU09_08360</name>
</gene>
<feature type="coiled-coil region" evidence="13">
    <location>
        <begin position="708"/>
        <end position="736"/>
    </location>
</feature>
<keyword evidence="5 12" id="KW-0378">Hydrolase</keyword>
<dbReference type="Proteomes" id="UP000319499">
    <property type="component" value="Unassembled WGS sequence"/>
</dbReference>
<accession>A0A563D9V2</accession>
<protein>
    <recommendedName>
        <fullName evidence="12">CRISPR-associated endonuclease Cas9</fullName>
        <ecNumber evidence="12">3.1.-.-</ecNumber>
    </recommendedName>
</protein>
<evidence type="ECO:0000256" key="6">
    <source>
        <dbReference type="ARBA" id="ARBA00022842"/>
    </source>
</evidence>
<dbReference type="EMBL" id="SELH01000025">
    <property type="protein sequence ID" value="TWP26564.1"/>
    <property type="molecule type" value="Genomic_DNA"/>
</dbReference>
<keyword evidence="13" id="KW-0175">Coiled coil</keyword>
<name>A0A563D9V2_9FLAO</name>
<sequence length="1405" mass="163875">MKHILGLDLGTTSIGWALVKEAEDTNEKSSIVKVGVRVNPLTVDEQTNFEKGKPITTNAVRAQARSARRNLQRYKLRRENLVKILIENHIIDSSTILAENGKNTTFQICELRAKAAQEVLSLTDFARVLLAINKKRGYKSSRKVNTTEDGQLIDGMEIAKKLYEDHLTPGQYVYQNSINKKFSIPEFYRSDLENEFLRVWEFQKQFYSEILTDELKENIKGRNKTQTWAILKESLQLVGIKRDKKGKELRLENYQWRNDALVLQLNLETLAIVLQEINGQIAGSSGYLGAISDRSKELYFNKQTVGQYLYSQLQKNKHARLRGQVFYRQDYLDEFEKIWEVQAQQHQELTSELKEKIRDVIIFYQRKLKSKKNLISLCEFEQREIKDKNGKARTVGLRVAPKSSPLFQEVKIWQQLHNVKIKHKKTGEELDLCQEDKNLLFEELNLKGYMSAEQVLNILGKGKEYKLNYKVLEGNLTNEQLYNKYLDILDLSGYDLRKNFKVSTGKEEVNLKDIKLDAHEIKNTVQAIFEDLGIDTEILNFHSEWEGEQFQKQPAYQLWHLLYSYNEDDIPPEIKKESRTGMEYLYVQLHKKFGFTLEQAKRLGTVVFKDDYGSLSTKALKKISVYIKENDYAQACALAGYRHSKNSLTQEELAQRKLKDRLENLPKNSLRNPVVEKILNQMVNVVNTILDSENDRLEAQGQERNFKLDEIRVELARELKKNAKEREELSKQVESAHKYHQKIIEILQQAPFHIKNPSRNDIIRYKLYQELKINGYKDLYTNQYIEPQNLFSNLYDIDHILPKALLFDDSFSNKTLSPKKINRDKSASTAYDYILNNYGPQGLEDFIARVENLYKAKERGITEAKYKKLLKKATEIGDGFIERDLRDTQYIAKKAKDLLFQITPTVVSTTGSVTQKLREDWGLLNVMKELNLPKYRQAGLTEIIDNKKGEQIIDWTKRNDHRHHAMDALTVAFTKPSHIQYLNYKNARSNENHPFHPIITAIEDKELIKVKSKSGKNKSLFKEPLPNFRQQAREHLETVLISHKNKNKVVTKNKNKIAGNSKIQDTLTPRGQMHKETIYGKIKQCVYKEYRINASFDEPTILKICNSLHRNLLLKRLKENNNDPKKAFTGKNSLSKNPIYLDDDKKETLPDKVKLRELEERFTIRKNVDPKLNIEKVVDEGIKQILKQRLLDYGNNPKVAFSNLDENPIWLNKKKNKALRRVTIFGVINAEPLHTKKDHLGKEILNEKGHPIPVDYISTGNNHHVAIYRDEKGNLQEKVVSFMEAVERKNQHLPVIDKTYQQDLGWTFLFTLKQNEMFVFPSEDFHPAEINLLDKKNYHLISKHLFRVQKLTTKEYYFRHHLETNVETHAKTKDLTWKRVGLSGIENIVKVRLNHLGEIVQTGEY</sequence>
<dbReference type="GO" id="GO:0016787">
    <property type="term" value="F:hydrolase activity"/>
    <property type="evidence" value="ECO:0007669"/>
    <property type="project" value="UniProtKB-KW"/>
</dbReference>
<evidence type="ECO:0000256" key="4">
    <source>
        <dbReference type="ARBA" id="ARBA00022759"/>
    </source>
</evidence>
<proteinExistence type="inferred from homology"/>
<comment type="domain">
    <text evidence="12">Has 2 endonuclease domains. The discontinuous RuvC-like domain cleaves the target DNA noncomplementary to crRNA while the HNH nuclease domain cleaves the target DNA complementary to crRNA.</text>
</comment>
<dbReference type="EC" id="3.1.-.-" evidence="12"/>
<reference evidence="15 16" key="1">
    <citation type="submission" date="2019-02" db="EMBL/GenBank/DDBJ databases">
        <title>Apibacter muscae sp. nov.: a novel member of the house fly microbiota.</title>
        <authorList>
            <person name="Park R."/>
        </authorList>
    </citation>
    <scope>NUCLEOTIDE SEQUENCE [LARGE SCALE GENOMIC DNA]</scope>
    <source>
        <strain evidence="15 16">AL1</strain>
    </source>
</reference>
<keyword evidence="6 12" id="KW-0460">Magnesium</keyword>
<dbReference type="OrthoDB" id="9777169at2"/>